<dbReference type="InterPro" id="IPR038476">
    <property type="entry name" value="UvrC_RNase_H_dom_sf"/>
</dbReference>
<evidence type="ECO:0000256" key="7">
    <source>
        <dbReference type="SAM" id="MobiDB-lite"/>
    </source>
</evidence>
<dbReference type="SUPFAM" id="SSF46600">
    <property type="entry name" value="C-terminal UvrC-binding domain of UvrB"/>
    <property type="match status" value="1"/>
</dbReference>
<dbReference type="Gene3D" id="1.10.150.20">
    <property type="entry name" value="5' to 3' exonuclease, C-terminal subdomain"/>
    <property type="match status" value="1"/>
</dbReference>
<dbReference type="InterPro" id="IPR001943">
    <property type="entry name" value="UVR_dom"/>
</dbReference>
<evidence type="ECO:0000259" key="9">
    <source>
        <dbReference type="PROSITE" id="PS50164"/>
    </source>
</evidence>
<evidence type="ECO:0000313" key="12">
    <source>
        <dbReference type="Proteomes" id="UP000198881"/>
    </source>
</evidence>
<keyword evidence="1 6" id="KW-0963">Cytoplasm</keyword>
<dbReference type="EMBL" id="FPCG01000005">
    <property type="protein sequence ID" value="SFV22942.1"/>
    <property type="molecule type" value="Genomic_DNA"/>
</dbReference>
<keyword evidence="5 6" id="KW-0234">DNA repair</keyword>
<dbReference type="PANTHER" id="PTHR30562:SF1">
    <property type="entry name" value="UVRABC SYSTEM PROTEIN C"/>
    <property type="match status" value="1"/>
</dbReference>
<keyword evidence="4 6" id="KW-0267">Excision nuclease</keyword>
<comment type="similarity">
    <text evidence="6">Belongs to the UvrC family.</text>
</comment>
<dbReference type="Pfam" id="PF02151">
    <property type="entry name" value="UVR"/>
    <property type="match status" value="1"/>
</dbReference>
<gene>
    <name evidence="6" type="primary">uvrC</name>
    <name evidence="11" type="ORF">SAMN04487966_105138</name>
</gene>
<dbReference type="NCBIfam" id="NF001824">
    <property type="entry name" value="PRK00558.1-5"/>
    <property type="match status" value="1"/>
</dbReference>
<dbReference type="PROSITE" id="PS50164">
    <property type="entry name" value="GIY_YIG"/>
    <property type="match status" value="1"/>
</dbReference>
<dbReference type="Gene3D" id="3.40.1440.10">
    <property type="entry name" value="GIY-YIG endonuclease"/>
    <property type="match status" value="1"/>
</dbReference>
<dbReference type="AlphaFoldDB" id="A0A1I7MM08"/>
<dbReference type="InterPro" id="IPR001162">
    <property type="entry name" value="UvrC_RNase_H_dom"/>
</dbReference>
<dbReference type="GO" id="GO:0006289">
    <property type="term" value="P:nucleotide-excision repair"/>
    <property type="evidence" value="ECO:0007669"/>
    <property type="project" value="UniProtKB-UniRule"/>
</dbReference>
<dbReference type="PROSITE" id="PS50165">
    <property type="entry name" value="UVRC"/>
    <property type="match status" value="1"/>
</dbReference>
<reference evidence="11 12" key="1">
    <citation type="submission" date="2016-10" db="EMBL/GenBank/DDBJ databases">
        <authorList>
            <person name="de Groot N.N."/>
        </authorList>
    </citation>
    <scope>NUCLEOTIDE SEQUENCE [LARGE SCALE GENOMIC DNA]</scope>
    <source>
        <strain evidence="11 12">CGMCC 1.7054</strain>
    </source>
</reference>
<keyword evidence="6" id="KW-0742">SOS response</keyword>
<dbReference type="InterPro" id="IPR035901">
    <property type="entry name" value="GIY-YIG_endonuc_sf"/>
</dbReference>
<dbReference type="CDD" id="cd10434">
    <property type="entry name" value="GIY-YIG_UvrC_Cho"/>
    <property type="match status" value="1"/>
</dbReference>
<evidence type="ECO:0000256" key="3">
    <source>
        <dbReference type="ARBA" id="ARBA00022769"/>
    </source>
</evidence>
<accession>A0A1I7MM08</accession>
<dbReference type="GO" id="GO:0005737">
    <property type="term" value="C:cytoplasm"/>
    <property type="evidence" value="ECO:0007669"/>
    <property type="project" value="UniProtKB-SubCell"/>
</dbReference>
<sequence length="664" mass="73673">MTDPSSYRPKTGEIPTQPGVYRFRDPDGRVIYVGKAKSLRSRLTSYFADPSRLHPKTRTMVHTAAAVEWTVVGSELEALQLEYTWIKEYAPRFNIMYRDDKSYPYLAVTMNETYPRVMVMRGDKRKGVKYFGPFHPAKAIRETVDLMLRVFPVRSCSSGVFRRAELSGRPCLMGYIDKCAAPCVGRISEVDHRALAQDFCDFMAGDAQKHIRRLEQEMSDAVADLRYEDAARRRDDIAALRRVFERNAVVLPDSTEADIFALSEDELEAAVQVFHVREGRIRGQRGWVMEKVSDASGPQMIEALLEQVYGALEDTSRIPREILVPQLPENADQVQTWLSGLRGAAVSLRVPQRGDKRALMGTVQENADLALRLHKTRRSGDLTARSAALQELQEALELPEPLLRIECYDISHVSGTNVVGSMVVVEDGLPKKQDYRKFTVTGDAAQDDTAAMRDVLTRRFRHYVEDLAQRGPLASGQIPEDPDDVAPVGEQSASESDGEGHAARAPSSRRFAYPPSLVVVDGGPPQVASAARALADLGITDLPVVGLAKRLEELWLPGEQFPLVLPRSSQGLYLLQRLRDESHRFAISFHRQRRSTSMTASALDGVTGLGPARRAAVLKHFGSVKRLRGATVEEIQQVPGVGPALAESIHRHLTSGSSGGPEDR</sequence>
<feature type="domain" description="UVR" evidence="8">
    <location>
        <begin position="208"/>
        <end position="243"/>
    </location>
</feature>
<dbReference type="SMART" id="SM00465">
    <property type="entry name" value="GIYc"/>
    <property type="match status" value="1"/>
</dbReference>
<feature type="region of interest" description="Disordered" evidence="7">
    <location>
        <begin position="471"/>
        <end position="507"/>
    </location>
</feature>
<comment type="subunit">
    <text evidence="6">Interacts with UvrB in an incision complex.</text>
</comment>
<dbReference type="Pfam" id="PF22920">
    <property type="entry name" value="UvrC_RNaseH"/>
    <property type="match status" value="1"/>
</dbReference>
<dbReference type="GO" id="GO:0009432">
    <property type="term" value="P:SOS response"/>
    <property type="evidence" value="ECO:0007669"/>
    <property type="project" value="UniProtKB-UniRule"/>
</dbReference>
<evidence type="ECO:0000259" key="8">
    <source>
        <dbReference type="PROSITE" id="PS50151"/>
    </source>
</evidence>
<evidence type="ECO:0000256" key="5">
    <source>
        <dbReference type="ARBA" id="ARBA00023204"/>
    </source>
</evidence>
<proteinExistence type="inferred from homology"/>
<dbReference type="GO" id="GO:0003677">
    <property type="term" value="F:DNA binding"/>
    <property type="evidence" value="ECO:0007669"/>
    <property type="project" value="UniProtKB-UniRule"/>
</dbReference>
<comment type="function">
    <text evidence="6">The UvrABC repair system catalyzes the recognition and processing of DNA lesions. UvrC both incises the 5' and 3' sides of the lesion. The N-terminal half is responsible for the 3' incision and the C-terminal half is responsible for the 5' incision.</text>
</comment>
<evidence type="ECO:0000256" key="4">
    <source>
        <dbReference type="ARBA" id="ARBA00022881"/>
    </source>
</evidence>
<dbReference type="InterPro" id="IPR010994">
    <property type="entry name" value="RuvA_2-like"/>
</dbReference>
<dbReference type="HAMAP" id="MF_00203">
    <property type="entry name" value="UvrC"/>
    <property type="match status" value="1"/>
</dbReference>
<feature type="domain" description="UvrC family homology region profile" evidence="10">
    <location>
        <begin position="259"/>
        <end position="534"/>
    </location>
</feature>
<dbReference type="Proteomes" id="UP000198881">
    <property type="component" value="Unassembled WGS sequence"/>
</dbReference>
<dbReference type="Gene3D" id="3.30.420.340">
    <property type="entry name" value="UvrC, RNAse H endonuclease domain"/>
    <property type="match status" value="1"/>
</dbReference>
<dbReference type="SUPFAM" id="SSF47781">
    <property type="entry name" value="RuvA domain 2-like"/>
    <property type="match status" value="1"/>
</dbReference>
<dbReference type="Gene3D" id="4.10.860.10">
    <property type="entry name" value="UVR domain"/>
    <property type="match status" value="1"/>
</dbReference>
<keyword evidence="3 6" id="KW-0228">DNA excision</keyword>
<dbReference type="NCBIfam" id="TIGR00194">
    <property type="entry name" value="uvrC"/>
    <property type="match status" value="1"/>
</dbReference>
<feature type="domain" description="GIY-YIG" evidence="9">
    <location>
        <begin position="16"/>
        <end position="95"/>
    </location>
</feature>
<dbReference type="InterPro" id="IPR050066">
    <property type="entry name" value="UvrABC_protein_C"/>
</dbReference>
<evidence type="ECO:0000256" key="2">
    <source>
        <dbReference type="ARBA" id="ARBA00022763"/>
    </source>
</evidence>
<dbReference type="InterPro" id="IPR036876">
    <property type="entry name" value="UVR_dom_sf"/>
</dbReference>
<dbReference type="FunFam" id="3.40.1440.10:FF:000001">
    <property type="entry name" value="UvrABC system protein C"/>
    <property type="match status" value="1"/>
</dbReference>
<dbReference type="PANTHER" id="PTHR30562">
    <property type="entry name" value="UVRC/OXIDOREDUCTASE"/>
    <property type="match status" value="1"/>
</dbReference>
<evidence type="ECO:0000259" key="10">
    <source>
        <dbReference type="PROSITE" id="PS50165"/>
    </source>
</evidence>
<dbReference type="Pfam" id="PF14520">
    <property type="entry name" value="HHH_5"/>
    <property type="match status" value="1"/>
</dbReference>
<keyword evidence="12" id="KW-1185">Reference proteome</keyword>
<comment type="subcellular location">
    <subcellularLocation>
        <location evidence="6">Cytoplasm</location>
    </subcellularLocation>
</comment>
<evidence type="ECO:0000256" key="1">
    <source>
        <dbReference type="ARBA" id="ARBA00022490"/>
    </source>
</evidence>
<evidence type="ECO:0000313" key="11">
    <source>
        <dbReference type="EMBL" id="SFV22942.1"/>
    </source>
</evidence>
<dbReference type="OrthoDB" id="9804933at2"/>
<evidence type="ECO:0000256" key="6">
    <source>
        <dbReference type="HAMAP-Rule" id="MF_00203"/>
    </source>
</evidence>
<keyword evidence="2 6" id="KW-0227">DNA damage</keyword>
<organism evidence="11 12">
    <name type="scientific">Micrococcus terreus</name>
    <dbReference type="NCBI Taxonomy" id="574650"/>
    <lineage>
        <taxon>Bacteria</taxon>
        <taxon>Bacillati</taxon>
        <taxon>Actinomycetota</taxon>
        <taxon>Actinomycetes</taxon>
        <taxon>Micrococcales</taxon>
        <taxon>Micrococcaceae</taxon>
        <taxon>Micrococcus</taxon>
    </lineage>
</organism>
<dbReference type="InterPro" id="IPR004791">
    <property type="entry name" value="UvrC"/>
</dbReference>
<dbReference type="InterPro" id="IPR047296">
    <property type="entry name" value="GIY-YIG_UvrC_Cho"/>
</dbReference>
<protein>
    <recommendedName>
        <fullName evidence="6">UvrABC system protein C</fullName>
        <shortName evidence="6">Protein UvrC</shortName>
    </recommendedName>
    <alternativeName>
        <fullName evidence="6">Excinuclease ABC subunit C</fullName>
    </alternativeName>
</protein>
<dbReference type="STRING" id="574650.SAMN04487966_105138"/>
<dbReference type="RefSeq" id="WP_091697009.1">
    <property type="nucleotide sequence ID" value="NZ_FPCG01000005.1"/>
</dbReference>
<dbReference type="SMART" id="SM00278">
    <property type="entry name" value="HhH1"/>
    <property type="match status" value="2"/>
</dbReference>
<dbReference type="InterPro" id="IPR003583">
    <property type="entry name" value="Hlx-hairpin-Hlx_DNA-bd_motif"/>
</dbReference>
<dbReference type="GO" id="GO:0009381">
    <property type="term" value="F:excinuclease ABC activity"/>
    <property type="evidence" value="ECO:0007669"/>
    <property type="project" value="UniProtKB-UniRule"/>
</dbReference>
<dbReference type="PROSITE" id="PS50151">
    <property type="entry name" value="UVR"/>
    <property type="match status" value="1"/>
</dbReference>
<dbReference type="SUPFAM" id="SSF82771">
    <property type="entry name" value="GIY-YIG endonuclease"/>
    <property type="match status" value="1"/>
</dbReference>
<dbReference type="Pfam" id="PF08459">
    <property type="entry name" value="UvrC_RNaseH_dom"/>
    <property type="match status" value="1"/>
</dbReference>
<dbReference type="Pfam" id="PF01541">
    <property type="entry name" value="GIY-YIG"/>
    <property type="match status" value="1"/>
</dbReference>
<dbReference type="GO" id="GO:0009380">
    <property type="term" value="C:excinuclease repair complex"/>
    <property type="evidence" value="ECO:0007669"/>
    <property type="project" value="InterPro"/>
</dbReference>
<dbReference type="InterPro" id="IPR000305">
    <property type="entry name" value="GIY-YIG_endonuc"/>
</dbReference>
<name>A0A1I7MM08_9MICC</name>